<keyword evidence="2" id="KW-1185">Reference proteome</keyword>
<comment type="caution">
    <text evidence="1">The sequence shown here is derived from an EMBL/GenBank/DDBJ whole genome shotgun (WGS) entry which is preliminary data.</text>
</comment>
<reference evidence="1 2" key="1">
    <citation type="submission" date="2018-03" db="EMBL/GenBank/DDBJ databases">
        <title>The ancient ancestry and fast evolution of plastids.</title>
        <authorList>
            <person name="Moore K.R."/>
            <person name="Magnabosco C."/>
            <person name="Momper L."/>
            <person name="Gold D.A."/>
            <person name="Bosak T."/>
            <person name="Fournier G.P."/>
        </authorList>
    </citation>
    <scope>NUCLEOTIDE SEQUENCE [LARGE SCALE GENOMIC DNA]</scope>
    <source>
        <strain evidence="1 2">CCALA 037</strain>
    </source>
</reference>
<sequence length="231" mass="26807">MNAYRLKKYRLFMNCVLLEEMALYGVAGEPACIDNIIIIPAFYEFFPELEESDIDSDISLEEYLNSNGDRLTEICPRFARFFKEEGFVNSSSSGDAIWVHAKILDLFQYYPPTIDWRYGLPDFSFLAVTFNDSRELASAHPFSCIEYNLQSYLEFSCFTDLKHQSIVSSAFWKLLLAYPGLGTFEQKIQGNCYDDYGSISMGSNFITGYQNDTFYLDIVWEYNDILFLDFE</sequence>
<evidence type="ECO:0000313" key="2">
    <source>
        <dbReference type="Proteomes" id="UP000238937"/>
    </source>
</evidence>
<evidence type="ECO:0000313" key="1">
    <source>
        <dbReference type="EMBL" id="PSB55301.1"/>
    </source>
</evidence>
<accession>A0A2T1GD33</accession>
<protein>
    <submittedName>
        <fullName evidence="1">Uncharacterized protein</fullName>
    </submittedName>
</protein>
<gene>
    <name evidence="1" type="ORF">C7B77_15490</name>
</gene>
<dbReference type="Proteomes" id="UP000238937">
    <property type="component" value="Unassembled WGS sequence"/>
</dbReference>
<proteinExistence type="predicted"/>
<dbReference type="EMBL" id="PVWO01000196">
    <property type="protein sequence ID" value="PSB55301.1"/>
    <property type="molecule type" value="Genomic_DNA"/>
</dbReference>
<name>A0A2T1GD33_9CYAN</name>
<organism evidence="1 2">
    <name type="scientific">Chamaesiphon polymorphus CCALA 037</name>
    <dbReference type="NCBI Taxonomy" id="2107692"/>
    <lineage>
        <taxon>Bacteria</taxon>
        <taxon>Bacillati</taxon>
        <taxon>Cyanobacteriota</taxon>
        <taxon>Cyanophyceae</taxon>
        <taxon>Gomontiellales</taxon>
        <taxon>Chamaesiphonaceae</taxon>
        <taxon>Chamaesiphon</taxon>
    </lineage>
</organism>
<dbReference type="AlphaFoldDB" id="A0A2T1GD33"/>